<accession>A0AAF0QWA3</accession>
<dbReference type="PANTHER" id="PTHR34072">
    <property type="entry name" value="ENZYMATIC POLYPROTEIN-RELATED"/>
    <property type="match status" value="1"/>
</dbReference>
<dbReference type="EMBL" id="CP133616">
    <property type="protein sequence ID" value="WMV29792.1"/>
    <property type="molecule type" value="Genomic_DNA"/>
</dbReference>
<dbReference type="InterPro" id="IPR041577">
    <property type="entry name" value="RT_RNaseH_2"/>
</dbReference>
<reference evidence="2" key="1">
    <citation type="submission" date="2023-08" db="EMBL/GenBank/DDBJ databases">
        <title>A de novo genome assembly of Solanum verrucosum Schlechtendal, a Mexican diploid species geographically isolated from the other diploid A-genome species in potato relatives.</title>
        <authorList>
            <person name="Hosaka K."/>
        </authorList>
    </citation>
    <scope>NUCLEOTIDE SEQUENCE</scope>
    <source>
        <tissue evidence="2">Young leaves</tissue>
    </source>
</reference>
<dbReference type="Proteomes" id="UP001234989">
    <property type="component" value="Chromosome 5"/>
</dbReference>
<dbReference type="Gene3D" id="3.30.70.270">
    <property type="match status" value="1"/>
</dbReference>
<evidence type="ECO:0000313" key="2">
    <source>
        <dbReference type="EMBL" id="WMV29792.1"/>
    </source>
</evidence>
<gene>
    <name evidence="2" type="ORF">MTR67_023177</name>
</gene>
<protein>
    <recommendedName>
        <fullName evidence="1">Reverse transcriptase/retrotransposon-derived protein RNase H-like domain-containing protein</fullName>
    </recommendedName>
</protein>
<name>A0AAF0QWA3_SOLVR</name>
<feature type="domain" description="Reverse transcriptase/retrotransposon-derived protein RNase H-like" evidence="1">
    <location>
        <begin position="107"/>
        <end position="157"/>
    </location>
</feature>
<evidence type="ECO:0000313" key="3">
    <source>
        <dbReference type="Proteomes" id="UP001234989"/>
    </source>
</evidence>
<evidence type="ECO:0000259" key="1">
    <source>
        <dbReference type="Pfam" id="PF17919"/>
    </source>
</evidence>
<proteinExistence type="predicted"/>
<dbReference type="AlphaFoldDB" id="A0AAF0QWA3"/>
<sequence>MTRLPINKLVWRHTYGGLVCSAIGPYKIFQPPKISFFEANDGLAVRFIVRQSLFVAPHLESSKIRYWNPRSINLRINNGYYRRFVNGFSSIPAPLTKLTQKAAKFQWIEACEHSFQELKDRLTSSPVLSLPYGSEGYAVYCDASGVGLGCVLMQHSHMLQGS</sequence>
<dbReference type="SUPFAM" id="SSF56672">
    <property type="entry name" value="DNA/RNA polymerases"/>
    <property type="match status" value="1"/>
</dbReference>
<dbReference type="Pfam" id="PF17919">
    <property type="entry name" value="RT_RNaseH_2"/>
    <property type="match status" value="1"/>
</dbReference>
<keyword evidence="3" id="KW-1185">Reference proteome</keyword>
<organism evidence="2 3">
    <name type="scientific">Solanum verrucosum</name>
    <dbReference type="NCBI Taxonomy" id="315347"/>
    <lineage>
        <taxon>Eukaryota</taxon>
        <taxon>Viridiplantae</taxon>
        <taxon>Streptophyta</taxon>
        <taxon>Embryophyta</taxon>
        <taxon>Tracheophyta</taxon>
        <taxon>Spermatophyta</taxon>
        <taxon>Magnoliopsida</taxon>
        <taxon>eudicotyledons</taxon>
        <taxon>Gunneridae</taxon>
        <taxon>Pentapetalae</taxon>
        <taxon>asterids</taxon>
        <taxon>lamiids</taxon>
        <taxon>Solanales</taxon>
        <taxon>Solanaceae</taxon>
        <taxon>Solanoideae</taxon>
        <taxon>Solaneae</taxon>
        <taxon>Solanum</taxon>
    </lineage>
</organism>
<dbReference type="PANTHER" id="PTHR34072:SF59">
    <property type="entry name" value="CCHC-TYPE INTEGRASE"/>
    <property type="match status" value="1"/>
</dbReference>
<dbReference type="InterPro" id="IPR043128">
    <property type="entry name" value="Rev_trsase/Diguanyl_cyclase"/>
</dbReference>
<dbReference type="InterPro" id="IPR043502">
    <property type="entry name" value="DNA/RNA_pol_sf"/>
</dbReference>